<comment type="caution">
    <text evidence="3">The sequence shown here is derived from an EMBL/GenBank/DDBJ whole genome shotgun (WGS) entry which is preliminary data.</text>
</comment>
<feature type="coiled-coil region" evidence="1">
    <location>
        <begin position="662"/>
        <end position="868"/>
    </location>
</feature>
<evidence type="ECO:0000256" key="1">
    <source>
        <dbReference type="SAM" id="Coils"/>
    </source>
</evidence>
<proteinExistence type="predicted"/>
<keyword evidence="4" id="KW-1185">Reference proteome</keyword>
<accession>A0AA36H060</accession>
<gene>
    <name evidence="3" type="ORF">CYNAS_LOCUS13300</name>
</gene>
<name>A0AA36H060_CYLNA</name>
<keyword evidence="1" id="KW-0175">Coiled coil</keyword>
<organism evidence="3 4">
    <name type="scientific">Cylicocyclus nassatus</name>
    <name type="common">Nematode worm</name>
    <dbReference type="NCBI Taxonomy" id="53992"/>
    <lineage>
        <taxon>Eukaryota</taxon>
        <taxon>Metazoa</taxon>
        <taxon>Ecdysozoa</taxon>
        <taxon>Nematoda</taxon>
        <taxon>Chromadorea</taxon>
        <taxon>Rhabditida</taxon>
        <taxon>Rhabditina</taxon>
        <taxon>Rhabditomorpha</taxon>
        <taxon>Strongyloidea</taxon>
        <taxon>Strongylidae</taxon>
        <taxon>Cylicocyclus</taxon>
    </lineage>
</organism>
<dbReference type="PANTHER" id="PTHR23159:SF31">
    <property type="entry name" value="CENTROSOME-ASSOCIATED PROTEIN CEP250 ISOFORM X1"/>
    <property type="match status" value="1"/>
</dbReference>
<reference evidence="3" key="1">
    <citation type="submission" date="2023-07" db="EMBL/GenBank/DDBJ databases">
        <authorList>
            <consortium name="CYATHOMIX"/>
        </authorList>
    </citation>
    <scope>NUCLEOTIDE SEQUENCE</scope>
    <source>
        <strain evidence="3">N/A</strain>
    </source>
</reference>
<feature type="compositionally biased region" description="Polar residues" evidence="2">
    <location>
        <begin position="32"/>
        <end position="42"/>
    </location>
</feature>
<feature type="region of interest" description="Disordered" evidence="2">
    <location>
        <begin position="480"/>
        <end position="501"/>
    </location>
</feature>
<dbReference type="PANTHER" id="PTHR23159">
    <property type="entry name" value="CENTROSOMAL PROTEIN 2"/>
    <property type="match status" value="1"/>
</dbReference>
<evidence type="ECO:0000256" key="2">
    <source>
        <dbReference type="SAM" id="MobiDB-lite"/>
    </source>
</evidence>
<feature type="region of interest" description="Disordered" evidence="2">
    <location>
        <begin position="1"/>
        <end position="42"/>
    </location>
</feature>
<dbReference type="Proteomes" id="UP001176961">
    <property type="component" value="Unassembled WGS sequence"/>
</dbReference>
<evidence type="ECO:0000313" key="3">
    <source>
        <dbReference type="EMBL" id="CAJ0601317.1"/>
    </source>
</evidence>
<feature type="compositionally biased region" description="Polar residues" evidence="2">
    <location>
        <begin position="483"/>
        <end position="497"/>
    </location>
</feature>
<evidence type="ECO:0000313" key="4">
    <source>
        <dbReference type="Proteomes" id="UP001176961"/>
    </source>
</evidence>
<dbReference type="AlphaFoldDB" id="A0AA36H060"/>
<feature type="coiled-coil region" evidence="1">
    <location>
        <begin position="108"/>
        <end position="234"/>
    </location>
</feature>
<protein>
    <submittedName>
        <fullName evidence="3">Uncharacterized protein</fullName>
    </submittedName>
</protein>
<feature type="coiled-coil region" evidence="1">
    <location>
        <begin position="265"/>
        <end position="405"/>
    </location>
</feature>
<sequence length="1188" mass="135092">MQDIKKWREEEPLNLTSDISSDESHRSDENFDTSTNTLLPQNSTADNSAILIPQTPVAVHNLSSSSAQHGRLSLSQPVLSNATPSPSSRLNMSAGNIARPPRPQRVPLIKTQEENEHLRHQLAEFNAKLSVAEYKVMELERMLPREVQDILEEYYSLQNSRLDLITEREELAAARRQLEAEMNQADTTAQKKIDKINLKLSDSEKERKVLKKENEELRKRIEELEARLAAAEEIPTSLDALKGDDSDWTIRSEHDVMIGDLQDRLYTIQRENEGLNKKIEELKKVIEEKDAIINQTTQNKDGHTFVIGGGHDAETLLQRIDDLEARLHEEQDERAKANTALAAYMSRYHKLEKKLHEANVSIDKSLKASNKEEVKATVEQLRDLLRHLATDNKKLREECARLLKEQCNISSDSTDRSVGNESGAKNTVAQICGAEGDYEEKQRQLLRDLQSFAAMKNGNASLLNMLEDACREGEIHITDADFGSSTTDSPSQLQAPQGDSAAMDNLPLLNASINELMNLSLNTSKDIANFKERLSLFRGVMERIFETLRNSGVLLEEVLEKFGSESDEHRALAEKIREMKFVWNTYLNETNEIMEAIDDTQFNLNEVETKMIAFEKSIHEASFRMDMSVVHTTSHYFTQSDVYNRSHRGRIAGDEDANVAQVASQKEEIANLQSLLKEVEAARDSAVCTLEDVRSKLNKLENEVAQISEERENLKVAEKAISTERDQLQAKLQEQVNAFQQLEDNHSELQSSAEELLREVADKDANMIEMEARLLNLKQENERLKQLAVRYEENVNSLHEALEQEHERKSEENNALRAELATAQKTSQSLRQDIDKFCQEYNTKEATIRQLREQYETALENNAHMAQIVAELEQAAREKQRPTRKTSEDSVTTVVVQPGTPRAELRTQDSQTDMTRTALAQIEFDSVSYASEVKAFRSAYMELATAIGELVVKDINNLPNPGDLNSIEKSCKELSRFIRHEKRRRDQQAVEIAEVTEKVRDLQRREASGDTALRDVSQVMPAEQAKSASASAQKKYEDPMRQTLYVLTRMAMELVTELRQLSRRSACGEKVDFTNTINQARELRNELNDRFMIVRADKENINSYHVPDLINTVELLSKDNRTLYESLKRCKAEYEALEKQSANNPELVEKIAAQLQNIHTAMVESKRACELLQTAKTSSRPKQATSSK</sequence>
<dbReference type="EMBL" id="CATQJL010000305">
    <property type="protein sequence ID" value="CAJ0601317.1"/>
    <property type="molecule type" value="Genomic_DNA"/>
</dbReference>
<feature type="compositionally biased region" description="Basic and acidic residues" evidence="2">
    <location>
        <begin position="1"/>
        <end position="11"/>
    </location>
</feature>